<keyword evidence="3" id="KW-1185">Reference proteome</keyword>
<proteinExistence type="predicted"/>
<dbReference type="Proteomes" id="UP000800200">
    <property type="component" value="Unassembled WGS sequence"/>
</dbReference>
<evidence type="ECO:0000313" key="2">
    <source>
        <dbReference type="EMBL" id="KAF2178251.1"/>
    </source>
</evidence>
<dbReference type="OrthoDB" id="4526822at2759"/>
<accession>A0A6A6DFI6</accession>
<gene>
    <name evidence="2" type="ORF">K469DRAFT_600118</name>
</gene>
<dbReference type="AlphaFoldDB" id="A0A6A6DFI6"/>
<evidence type="ECO:0000256" key="1">
    <source>
        <dbReference type="SAM" id="MobiDB-lite"/>
    </source>
</evidence>
<feature type="non-terminal residue" evidence="2">
    <location>
        <position position="1"/>
    </location>
</feature>
<feature type="region of interest" description="Disordered" evidence="1">
    <location>
        <begin position="53"/>
        <end position="81"/>
    </location>
</feature>
<reference evidence="2" key="1">
    <citation type="journal article" date="2020" name="Stud. Mycol.">
        <title>101 Dothideomycetes genomes: a test case for predicting lifestyles and emergence of pathogens.</title>
        <authorList>
            <person name="Haridas S."/>
            <person name="Albert R."/>
            <person name="Binder M."/>
            <person name="Bloem J."/>
            <person name="Labutti K."/>
            <person name="Salamov A."/>
            <person name="Andreopoulos B."/>
            <person name="Baker S."/>
            <person name="Barry K."/>
            <person name="Bills G."/>
            <person name="Bluhm B."/>
            <person name="Cannon C."/>
            <person name="Castanera R."/>
            <person name="Culley D."/>
            <person name="Daum C."/>
            <person name="Ezra D."/>
            <person name="Gonzalez J."/>
            <person name="Henrissat B."/>
            <person name="Kuo A."/>
            <person name="Liang C."/>
            <person name="Lipzen A."/>
            <person name="Lutzoni F."/>
            <person name="Magnuson J."/>
            <person name="Mondo S."/>
            <person name="Nolan M."/>
            <person name="Ohm R."/>
            <person name="Pangilinan J."/>
            <person name="Park H.-J."/>
            <person name="Ramirez L."/>
            <person name="Alfaro M."/>
            <person name="Sun H."/>
            <person name="Tritt A."/>
            <person name="Yoshinaga Y."/>
            <person name="Zwiers L.-H."/>
            <person name="Turgeon B."/>
            <person name="Goodwin S."/>
            <person name="Spatafora J."/>
            <person name="Crous P."/>
            <person name="Grigoriev I."/>
        </authorList>
    </citation>
    <scope>NUCLEOTIDE SEQUENCE</scope>
    <source>
        <strain evidence="2">CBS 207.26</strain>
    </source>
</reference>
<dbReference type="EMBL" id="ML994676">
    <property type="protein sequence ID" value="KAF2178251.1"/>
    <property type="molecule type" value="Genomic_DNA"/>
</dbReference>
<evidence type="ECO:0000313" key="3">
    <source>
        <dbReference type="Proteomes" id="UP000800200"/>
    </source>
</evidence>
<organism evidence="2 3">
    <name type="scientific">Zopfia rhizophila CBS 207.26</name>
    <dbReference type="NCBI Taxonomy" id="1314779"/>
    <lineage>
        <taxon>Eukaryota</taxon>
        <taxon>Fungi</taxon>
        <taxon>Dikarya</taxon>
        <taxon>Ascomycota</taxon>
        <taxon>Pezizomycotina</taxon>
        <taxon>Dothideomycetes</taxon>
        <taxon>Dothideomycetes incertae sedis</taxon>
        <taxon>Zopfiaceae</taxon>
        <taxon>Zopfia</taxon>
    </lineage>
</organism>
<name>A0A6A6DFI6_9PEZI</name>
<protein>
    <submittedName>
        <fullName evidence="2">Uncharacterized protein</fullName>
    </submittedName>
</protein>
<feature type="compositionally biased region" description="Basic and acidic residues" evidence="1">
    <location>
        <begin position="57"/>
        <end position="68"/>
    </location>
</feature>
<sequence>PSPSLKFTSTLGLASNSFTTGSWPISAAQERAVRPSPSSRFISTLGKIEALLTPRHGHSEQSVKELSAHHRPSSLRQPQAE</sequence>